<name>A0A852ZMZ4_9ACTN</name>
<dbReference type="AlphaFoldDB" id="A0A852ZMZ4"/>
<accession>A0A852ZMZ4</accession>
<evidence type="ECO:0000313" key="2">
    <source>
        <dbReference type="Proteomes" id="UP000567795"/>
    </source>
</evidence>
<dbReference type="EMBL" id="JACBZD010000001">
    <property type="protein sequence ID" value="NYI03783.1"/>
    <property type="molecule type" value="Genomic_DNA"/>
</dbReference>
<gene>
    <name evidence="1" type="ORF">FHU37_000726</name>
</gene>
<organism evidence="1 2">
    <name type="scientific">Allostreptomyces psammosilenae</name>
    <dbReference type="NCBI Taxonomy" id="1892865"/>
    <lineage>
        <taxon>Bacteria</taxon>
        <taxon>Bacillati</taxon>
        <taxon>Actinomycetota</taxon>
        <taxon>Actinomycetes</taxon>
        <taxon>Kitasatosporales</taxon>
        <taxon>Streptomycetaceae</taxon>
        <taxon>Allostreptomyces</taxon>
    </lineage>
</organism>
<evidence type="ECO:0000313" key="1">
    <source>
        <dbReference type="EMBL" id="NYI03783.1"/>
    </source>
</evidence>
<dbReference type="RefSeq" id="WP_179812781.1">
    <property type="nucleotide sequence ID" value="NZ_JACBZD010000001.1"/>
</dbReference>
<dbReference type="Proteomes" id="UP000567795">
    <property type="component" value="Unassembled WGS sequence"/>
</dbReference>
<proteinExistence type="predicted"/>
<sequence length="473" mass="52112">MRHHPRTARLLCDFDSSAAAVRVTSRALRDRPAGALGLAPGSAALAGLASRLPAPVRRGAFVGTASLQASPPSRVSGLRGEDLAAWTADRYGPGPYPAAFVGSVSGAAVHLAAALRAPVLPQTFLVPVRARVDPDRPDVALRAGRALGEHLVEANPELALCHMHDPNQDRAMLVRFLYYRFKRLRLGRTLTRFLEQRLAPGATIFVVDCTLTWPTTRLGDRQRFQFGALGGMSPQEYAAGGDPVARYLAAQGSPLRRWPAPPTDERYPEAEWGYDDTLTADVAALAARRGFRVRRIRVAEPEHLSPLVADLHRWWYARRGLPADRLLVETYNQWEPYWAARLGAVPFWLQFTTRPSYRTLTRYLCRAEQYDRVDVNLFSNGVRSIGLVPAARWRGLADRCARLAGGTIGVDERTFPEDIGSTLRYGPALAAQPRHLPPPSPLTLAELDEFLDQAGDGEPARMARFEPVRPDSG</sequence>
<comment type="caution">
    <text evidence="1">The sequence shown here is derived from an EMBL/GenBank/DDBJ whole genome shotgun (WGS) entry which is preliminary data.</text>
</comment>
<protein>
    <submittedName>
        <fullName evidence="1">Uncharacterized protein</fullName>
    </submittedName>
</protein>
<keyword evidence="2" id="KW-1185">Reference proteome</keyword>
<reference evidence="1 2" key="1">
    <citation type="submission" date="2020-07" db="EMBL/GenBank/DDBJ databases">
        <title>Sequencing the genomes of 1000 actinobacteria strains.</title>
        <authorList>
            <person name="Klenk H.-P."/>
        </authorList>
    </citation>
    <scope>NUCLEOTIDE SEQUENCE [LARGE SCALE GENOMIC DNA]</scope>
    <source>
        <strain evidence="1 2">DSM 42178</strain>
    </source>
</reference>